<name>A0ACB8UPX1_9EURO</name>
<proteinExistence type="predicted"/>
<organism evidence="1">
    <name type="scientific">Ophidiomyces ophidiicola</name>
    <dbReference type="NCBI Taxonomy" id="1387563"/>
    <lineage>
        <taxon>Eukaryota</taxon>
        <taxon>Fungi</taxon>
        <taxon>Dikarya</taxon>
        <taxon>Ascomycota</taxon>
        <taxon>Pezizomycotina</taxon>
        <taxon>Eurotiomycetes</taxon>
        <taxon>Eurotiomycetidae</taxon>
        <taxon>Onygenales</taxon>
        <taxon>Onygenaceae</taxon>
        <taxon>Ophidiomyces</taxon>
    </lineage>
</organism>
<reference evidence="1" key="1">
    <citation type="journal article" date="2022" name="bioRxiv">
        <title>Population genetic analysis of Ophidiomyces ophidiicola, the causative agent of snake fungal disease, indicates recent introductions to the USA.</title>
        <authorList>
            <person name="Ladner J.T."/>
            <person name="Palmer J.M."/>
            <person name="Ettinger C.L."/>
            <person name="Stajich J.E."/>
            <person name="Farrell T.M."/>
            <person name="Glorioso B.M."/>
            <person name="Lawson B."/>
            <person name="Price S.J."/>
            <person name="Stengle A.G."/>
            <person name="Grear D.A."/>
            <person name="Lorch J.M."/>
        </authorList>
    </citation>
    <scope>NUCLEOTIDE SEQUENCE</scope>
    <source>
        <strain evidence="1">NWHC 24266-5</strain>
    </source>
</reference>
<gene>
    <name evidence="1" type="ORF">LOY88_006025</name>
</gene>
<dbReference type="EMBL" id="JALBCA010000124">
    <property type="protein sequence ID" value="KAI2382432.1"/>
    <property type="molecule type" value="Genomic_DNA"/>
</dbReference>
<evidence type="ECO:0000313" key="1">
    <source>
        <dbReference type="EMBL" id="KAI2382432.1"/>
    </source>
</evidence>
<comment type="caution">
    <text evidence="1">The sequence shown here is derived from an EMBL/GenBank/DDBJ whole genome shotgun (WGS) entry which is preliminary data.</text>
</comment>
<accession>A0ACB8UPX1</accession>
<sequence>MRFSIAASAALVAGASAGYVNSNATHIITEVLTAYTTYCPGPTQVVQGGKTYTVTKATTLTITDCPCTVTRPVVTTTQTECKECPPPTGPVPTVPAPSGPAPSGPAPSIPAPVPTGTGVPPPQPPVNPPVNPPTNPPTNPPVYPNGTQPVPPSPPQGTAPGTKPSGPPNFTGAASRVVAGGAGLAGVLALAFLL</sequence>
<protein>
    <submittedName>
        <fullName evidence="1">Uncharacterized protein</fullName>
    </submittedName>
</protein>